<dbReference type="InterPro" id="IPR025491">
    <property type="entry name" value="DUF4382"/>
</dbReference>
<feature type="compositionally biased region" description="Acidic residues" evidence="1">
    <location>
        <begin position="294"/>
        <end position="323"/>
    </location>
</feature>
<feature type="region of interest" description="Disordered" evidence="1">
    <location>
        <begin position="1"/>
        <end position="20"/>
    </location>
</feature>
<evidence type="ECO:0000313" key="3">
    <source>
        <dbReference type="EMBL" id="QRV16143.1"/>
    </source>
</evidence>
<feature type="region of interest" description="Disordered" evidence="1">
    <location>
        <begin position="37"/>
        <end position="71"/>
    </location>
</feature>
<dbReference type="RefSeq" id="WP_204748498.1">
    <property type="nucleotide sequence ID" value="NZ_CP069188.1"/>
</dbReference>
<feature type="region of interest" description="Disordered" evidence="1">
    <location>
        <begin position="283"/>
        <end position="349"/>
    </location>
</feature>
<accession>A0A8T8E3K9</accession>
<dbReference type="Proteomes" id="UP000637819">
    <property type="component" value="Chromosome"/>
</dbReference>
<evidence type="ECO:0000313" key="4">
    <source>
        <dbReference type="Proteomes" id="UP000637819"/>
    </source>
</evidence>
<sequence>MTTDPTNDDRDDEPYDHDIDRRAFIAAGGTVGATMLAGCAGDATPDDSSDAPDDETDSEETDGPATAGAANFRLLVSDRPADIGDFDRLDVSFDNARIFDGGGEESDNSEGGESETDGEDAETDDEETADDGDEEESSEDGDDDASTGDESGDESDANNGESNANDGESDADGDGSDSSDDAVERHRGFYWLDLEGATVDLTQVVGEKAVSVFEGGLSAGSYEKIELHVADVEGVVDGETVPVKVPSEKLQITHAFEVRKDEPLEFVFDINVVKKGNGGYNLTPVISESGVAGEDVDVEEVDDESDDSDEDADDRGDAEENDGETGGSGGNETNDDGSADDGNESGTNS</sequence>
<dbReference type="AlphaFoldDB" id="A0A8T8E3K9"/>
<dbReference type="Pfam" id="PF14321">
    <property type="entry name" value="DUF4382"/>
    <property type="match status" value="1"/>
</dbReference>
<dbReference type="EMBL" id="CP069188">
    <property type="protein sequence ID" value="QRV16143.1"/>
    <property type="molecule type" value="Genomic_DNA"/>
</dbReference>
<dbReference type="GeneID" id="62874336"/>
<gene>
    <name evidence="3" type="ORF">JMJ58_04390</name>
</gene>
<organism evidence="3 4">
    <name type="scientific">Haloterrigena salifodinae</name>
    <dbReference type="NCBI Taxonomy" id="2675099"/>
    <lineage>
        <taxon>Archaea</taxon>
        <taxon>Methanobacteriati</taxon>
        <taxon>Methanobacteriota</taxon>
        <taxon>Stenosarchaea group</taxon>
        <taxon>Halobacteria</taxon>
        <taxon>Halobacteriales</taxon>
        <taxon>Natrialbaceae</taxon>
        <taxon>Haloterrigena</taxon>
    </lineage>
</organism>
<dbReference type="PROSITE" id="PS51318">
    <property type="entry name" value="TAT"/>
    <property type="match status" value="1"/>
</dbReference>
<dbReference type="InterPro" id="IPR006311">
    <property type="entry name" value="TAT_signal"/>
</dbReference>
<feature type="compositionally biased region" description="Acidic residues" evidence="1">
    <location>
        <begin position="333"/>
        <end position="343"/>
    </location>
</feature>
<feature type="domain" description="DUF4382" evidence="2">
    <location>
        <begin position="193"/>
        <end position="284"/>
    </location>
</feature>
<reference evidence="3 4" key="1">
    <citation type="submission" date="2021-01" db="EMBL/GenBank/DDBJ databases">
        <title>Genome Sequence and Methylation Pattern of Haloterrigena salifodinae BOL5-1, An Extremely Halophilic Archaeon from a Bolivian Salt Mine.</title>
        <authorList>
            <person name="DasSarma P."/>
            <person name="Anton B.P."/>
            <person name="DasSarma S.L."/>
            <person name="von Ehrenheim H.A.L."/>
            <person name="Martinez F.L."/>
            <person name="Guzman D."/>
            <person name="Roberts R.J."/>
            <person name="DasSarma S."/>
        </authorList>
    </citation>
    <scope>NUCLEOTIDE SEQUENCE [LARGE SCALE GENOMIC DNA]</scope>
    <source>
        <strain evidence="3 4">BOL5-1</strain>
    </source>
</reference>
<dbReference type="KEGG" id="hsal:JMJ58_04390"/>
<protein>
    <submittedName>
        <fullName evidence="3">DUF4382 domain-containing protein</fullName>
    </submittedName>
</protein>
<dbReference type="OrthoDB" id="206301at2157"/>
<keyword evidence="4" id="KW-1185">Reference proteome</keyword>
<proteinExistence type="predicted"/>
<feature type="region of interest" description="Disordered" evidence="1">
    <location>
        <begin position="97"/>
        <end position="182"/>
    </location>
</feature>
<evidence type="ECO:0000256" key="1">
    <source>
        <dbReference type="SAM" id="MobiDB-lite"/>
    </source>
</evidence>
<feature type="compositionally biased region" description="Acidic residues" evidence="1">
    <location>
        <begin position="44"/>
        <end position="62"/>
    </location>
</feature>
<feature type="compositionally biased region" description="Acidic residues" evidence="1">
    <location>
        <begin position="167"/>
        <end position="181"/>
    </location>
</feature>
<name>A0A8T8E3K9_9EURY</name>
<evidence type="ECO:0000259" key="2">
    <source>
        <dbReference type="Pfam" id="PF14321"/>
    </source>
</evidence>
<feature type="compositionally biased region" description="Acidic residues" evidence="1">
    <location>
        <begin position="102"/>
        <end position="156"/>
    </location>
</feature>